<feature type="chain" id="PRO_5038991847" description="CBM2 domain-containing protein" evidence="1">
    <location>
        <begin position="30"/>
        <end position="144"/>
    </location>
</feature>
<keyword evidence="1" id="KW-0732">Signal</keyword>
<feature type="signal peptide" evidence="1">
    <location>
        <begin position="1"/>
        <end position="29"/>
    </location>
</feature>
<proteinExistence type="predicted"/>
<dbReference type="GO" id="GO:0005975">
    <property type="term" value="P:carbohydrate metabolic process"/>
    <property type="evidence" value="ECO:0007669"/>
    <property type="project" value="InterPro"/>
</dbReference>
<evidence type="ECO:0000313" key="3">
    <source>
        <dbReference type="EMBL" id="MBB5138462.1"/>
    </source>
</evidence>
<dbReference type="InterPro" id="IPR012291">
    <property type="entry name" value="CBM2_carb-bd_dom_sf"/>
</dbReference>
<dbReference type="SUPFAM" id="SSF49384">
    <property type="entry name" value="Carbohydrate-binding domain"/>
    <property type="match status" value="1"/>
</dbReference>
<gene>
    <name evidence="3" type="ORF">HNP84_008216</name>
</gene>
<dbReference type="Pfam" id="PF00553">
    <property type="entry name" value="CBM_2"/>
    <property type="match status" value="1"/>
</dbReference>
<dbReference type="InterPro" id="IPR008965">
    <property type="entry name" value="CBM2/CBM3_carb-bd_dom_sf"/>
</dbReference>
<feature type="domain" description="CBM2" evidence="2">
    <location>
        <begin position="33"/>
        <end position="144"/>
    </location>
</feature>
<dbReference type="GO" id="GO:0030247">
    <property type="term" value="F:polysaccharide binding"/>
    <property type="evidence" value="ECO:0007669"/>
    <property type="project" value="UniProtKB-UniRule"/>
</dbReference>
<dbReference type="RefSeq" id="WP_185055333.1">
    <property type="nucleotide sequence ID" value="NZ_BAABIX010000019.1"/>
</dbReference>
<dbReference type="Proteomes" id="UP000578449">
    <property type="component" value="Unassembled WGS sequence"/>
</dbReference>
<dbReference type="Gene3D" id="2.60.40.290">
    <property type="match status" value="1"/>
</dbReference>
<protein>
    <recommendedName>
        <fullName evidence="2">CBM2 domain-containing protein</fullName>
    </recommendedName>
</protein>
<sequence length="144" mass="14411">MRRSSAGFAVAALVAGALATAAAAAPAHALTEAVSGTASCSATYMLIGGGGGFTAQAQVTVRNTGTEQIKGWGVAWIYRDAQRVTYYYNAVPLPTIAVVGAYAFGNTTYNGALAPGQTVTFGLGVQAANGIPTVPSPVNCSPNP</sequence>
<accession>A0A840PH52</accession>
<evidence type="ECO:0000313" key="4">
    <source>
        <dbReference type="Proteomes" id="UP000578449"/>
    </source>
</evidence>
<comment type="caution">
    <text evidence="3">The sequence shown here is derived from an EMBL/GenBank/DDBJ whole genome shotgun (WGS) entry which is preliminary data.</text>
</comment>
<name>A0A840PH52_9ACTN</name>
<dbReference type="GO" id="GO:0004553">
    <property type="term" value="F:hydrolase activity, hydrolyzing O-glycosyl compounds"/>
    <property type="evidence" value="ECO:0007669"/>
    <property type="project" value="InterPro"/>
</dbReference>
<organism evidence="3 4">
    <name type="scientific">Thermocatellispora tengchongensis</name>
    <dbReference type="NCBI Taxonomy" id="1073253"/>
    <lineage>
        <taxon>Bacteria</taxon>
        <taxon>Bacillati</taxon>
        <taxon>Actinomycetota</taxon>
        <taxon>Actinomycetes</taxon>
        <taxon>Streptosporangiales</taxon>
        <taxon>Streptosporangiaceae</taxon>
        <taxon>Thermocatellispora</taxon>
    </lineage>
</organism>
<dbReference type="SMART" id="SM00637">
    <property type="entry name" value="CBD_II"/>
    <property type="match status" value="1"/>
</dbReference>
<reference evidence="3 4" key="1">
    <citation type="submission" date="2020-08" db="EMBL/GenBank/DDBJ databases">
        <title>Genomic Encyclopedia of Type Strains, Phase IV (KMG-IV): sequencing the most valuable type-strain genomes for metagenomic binning, comparative biology and taxonomic classification.</title>
        <authorList>
            <person name="Goeker M."/>
        </authorList>
    </citation>
    <scope>NUCLEOTIDE SEQUENCE [LARGE SCALE GENOMIC DNA]</scope>
    <source>
        <strain evidence="3 4">DSM 45615</strain>
    </source>
</reference>
<dbReference type="EMBL" id="JACHGN010000023">
    <property type="protein sequence ID" value="MBB5138462.1"/>
    <property type="molecule type" value="Genomic_DNA"/>
</dbReference>
<dbReference type="InterPro" id="IPR001919">
    <property type="entry name" value="CBD2"/>
</dbReference>
<evidence type="ECO:0000259" key="2">
    <source>
        <dbReference type="PROSITE" id="PS51173"/>
    </source>
</evidence>
<dbReference type="PROSITE" id="PS51173">
    <property type="entry name" value="CBM2"/>
    <property type="match status" value="1"/>
</dbReference>
<dbReference type="AlphaFoldDB" id="A0A840PH52"/>
<evidence type="ECO:0000256" key="1">
    <source>
        <dbReference type="SAM" id="SignalP"/>
    </source>
</evidence>
<keyword evidence="4" id="KW-1185">Reference proteome</keyword>